<gene>
    <name evidence="2" type="ORF">Sradi_4006400</name>
</gene>
<name>A0AAW2PHH0_SESRA</name>
<sequence>MLTSHSVLPLFPQYLRPPPPPPDQFFHTPLPPSQPPPPLPPPPQPSYDPFVDHQAGPAINPYQPPPSAQIPHPPWNGNPNFSKDYYGDSNHGLNYDSNGQIGVKRMRVDTLAEDERRLKLIRDHGAASHCIDRSYGGGYRFSNNSYEASNIVDKRANLEIVSRGLMVVIIKKLIHTLSKIMENANLRLSILKITIMWRWGDRLIIIVRVIWCRIKGYGNVSC</sequence>
<feature type="region of interest" description="Disordered" evidence="1">
    <location>
        <begin position="10"/>
        <end position="69"/>
    </location>
</feature>
<dbReference type="AlphaFoldDB" id="A0AAW2PHH0"/>
<protein>
    <submittedName>
        <fullName evidence="2">Uncharacterized protein</fullName>
    </submittedName>
</protein>
<proteinExistence type="predicted"/>
<reference evidence="2" key="1">
    <citation type="submission" date="2020-06" db="EMBL/GenBank/DDBJ databases">
        <authorList>
            <person name="Li T."/>
            <person name="Hu X."/>
            <person name="Zhang T."/>
            <person name="Song X."/>
            <person name="Zhang H."/>
            <person name="Dai N."/>
            <person name="Sheng W."/>
            <person name="Hou X."/>
            <person name="Wei L."/>
        </authorList>
    </citation>
    <scope>NUCLEOTIDE SEQUENCE</scope>
    <source>
        <strain evidence="2">G02</strain>
        <tissue evidence="2">Leaf</tissue>
    </source>
</reference>
<accession>A0AAW2PHH0</accession>
<organism evidence="2">
    <name type="scientific">Sesamum radiatum</name>
    <name type="common">Black benniseed</name>
    <dbReference type="NCBI Taxonomy" id="300843"/>
    <lineage>
        <taxon>Eukaryota</taxon>
        <taxon>Viridiplantae</taxon>
        <taxon>Streptophyta</taxon>
        <taxon>Embryophyta</taxon>
        <taxon>Tracheophyta</taxon>
        <taxon>Spermatophyta</taxon>
        <taxon>Magnoliopsida</taxon>
        <taxon>eudicotyledons</taxon>
        <taxon>Gunneridae</taxon>
        <taxon>Pentapetalae</taxon>
        <taxon>asterids</taxon>
        <taxon>lamiids</taxon>
        <taxon>Lamiales</taxon>
        <taxon>Pedaliaceae</taxon>
        <taxon>Sesamum</taxon>
    </lineage>
</organism>
<evidence type="ECO:0000313" key="2">
    <source>
        <dbReference type="EMBL" id="KAL0355595.1"/>
    </source>
</evidence>
<evidence type="ECO:0000256" key="1">
    <source>
        <dbReference type="SAM" id="MobiDB-lite"/>
    </source>
</evidence>
<comment type="caution">
    <text evidence="2">The sequence shown here is derived from an EMBL/GenBank/DDBJ whole genome shotgun (WGS) entry which is preliminary data.</text>
</comment>
<feature type="compositionally biased region" description="Pro residues" evidence="1">
    <location>
        <begin position="15"/>
        <end position="46"/>
    </location>
</feature>
<reference evidence="2" key="2">
    <citation type="journal article" date="2024" name="Plant">
        <title>Genomic evolution and insights into agronomic trait innovations of Sesamum species.</title>
        <authorList>
            <person name="Miao H."/>
            <person name="Wang L."/>
            <person name="Qu L."/>
            <person name="Liu H."/>
            <person name="Sun Y."/>
            <person name="Le M."/>
            <person name="Wang Q."/>
            <person name="Wei S."/>
            <person name="Zheng Y."/>
            <person name="Lin W."/>
            <person name="Duan Y."/>
            <person name="Cao H."/>
            <person name="Xiong S."/>
            <person name="Wang X."/>
            <person name="Wei L."/>
            <person name="Li C."/>
            <person name="Ma Q."/>
            <person name="Ju M."/>
            <person name="Zhao R."/>
            <person name="Li G."/>
            <person name="Mu C."/>
            <person name="Tian Q."/>
            <person name="Mei H."/>
            <person name="Zhang T."/>
            <person name="Gao T."/>
            <person name="Zhang H."/>
        </authorList>
    </citation>
    <scope>NUCLEOTIDE SEQUENCE</scope>
    <source>
        <strain evidence="2">G02</strain>
    </source>
</reference>
<dbReference type="EMBL" id="JACGWJ010000017">
    <property type="protein sequence ID" value="KAL0355595.1"/>
    <property type="molecule type" value="Genomic_DNA"/>
</dbReference>